<dbReference type="Gene3D" id="4.10.240.10">
    <property type="entry name" value="Zn(2)-C6 fungal-type DNA-binding domain"/>
    <property type="match status" value="1"/>
</dbReference>
<feature type="region of interest" description="Disordered" evidence="3">
    <location>
        <begin position="419"/>
        <end position="448"/>
    </location>
</feature>
<keyword evidence="2" id="KW-0539">Nucleus</keyword>
<feature type="compositionally biased region" description="Polar residues" evidence="3">
    <location>
        <begin position="254"/>
        <end position="265"/>
    </location>
</feature>
<dbReference type="EMBL" id="NHYE01001423">
    <property type="protein sequence ID" value="PPQ95547.1"/>
    <property type="molecule type" value="Genomic_DNA"/>
</dbReference>
<dbReference type="InterPro" id="IPR001138">
    <property type="entry name" value="Zn2Cys6_DnaBD"/>
</dbReference>
<evidence type="ECO:0000313" key="5">
    <source>
        <dbReference type="EMBL" id="PPQ95547.1"/>
    </source>
</evidence>
<reference evidence="5 6" key="1">
    <citation type="journal article" date="2018" name="Evol. Lett.">
        <title>Horizontal gene cluster transfer increased hallucinogenic mushroom diversity.</title>
        <authorList>
            <person name="Reynolds H.T."/>
            <person name="Vijayakumar V."/>
            <person name="Gluck-Thaler E."/>
            <person name="Korotkin H.B."/>
            <person name="Matheny P.B."/>
            <person name="Slot J.C."/>
        </authorList>
    </citation>
    <scope>NUCLEOTIDE SEQUENCE [LARGE SCALE GENOMIC DNA]</scope>
    <source>
        <strain evidence="5 6">SRW20</strain>
    </source>
</reference>
<feature type="domain" description="Zn(2)-C6 fungal-type" evidence="4">
    <location>
        <begin position="59"/>
        <end position="90"/>
    </location>
</feature>
<dbReference type="GO" id="GO:0005634">
    <property type="term" value="C:nucleus"/>
    <property type="evidence" value="ECO:0007669"/>
    <property type="project" value="UniProtKB-SubCell"/>
</dbReference>
<evidence type="ECO:0000256" key="3">
    <source>
        <dbReference type="SAM" id="MobiDB-lite"/>
    </source>
</evidence>
<comment type="subcellular location">
    <subcellularLocation>
        <location evidence="1">Nucleus</location>
    </subcellularLocation>
</comment>
<dbReference type="PROSITE" id="PS00463">
    <property type="entry name" value="ZN2_CY6_FUNGAL_1"/>
    <property type="match status" value="1"/>
</dbReference>
<proteinExistence type="predicted"/>
<dbReference type="PROSITE" id="PS50048">
    <property type="entry name" value="ZN2_CY6_FUNGAL_2"/>
    <property type="match status" value="1"/>
</dbReference>
<sequence>NGLSFVLPPPAVRFHVRNPFSGPFCVGRGTVSLLTSASPKKLTSSGQKYSQIRSRITVVCAECKRLKLKCDRRSPCGSCTKRDTVVRCIYSPAAAEKVDLHSLHNRLIHVESFISLMSSGQQPPPFQSSYPLPYPSTVAASVPSSSSAPASSFNLNFSGNPQTHQHHHHYAPPPLHPSANTIALSQQDFATIWLDALDLGIPFLSPPSPAQLPLPNHAYPHGQSAGYIKLEPSAIDVALSVPHSGASGIIDVDNNAQPLRQSSRPASPFLSARRRRSQQNPSVQLLLPALSIYYPVPSIAPPGSSSTSSSAFPHHPSANVLHLPQQQQPQYTKPQVTPALLALLPSQPRCKRLLNTARDVFRVRPIPFEPGTANEGAWKAFESRCFLMLSGGFSEEREKEREKREKAREAKKARQIYFSGISGLQPEDTEMDDASGTGKNKDAEEQNAAGQGQSLTFFALMCAVLAIGAYTSSSSNDSSSSESPAFFYALSQQALGVRDTHVSSTSSSSNSSSAADEAERMDYLLACLAGVEYLMLSGAGDEREEAHAGASQVATLVCSE</sequence>
<accession>A0A409XXQ6</accession>
<dbReference type="PANTHER" id="PTHR31001">
    <property type="entry name" value="UNCHARACTERIZED TRANSCRIPTIONAL REGULATORY PROTEIN"/>
    <property type="match status" value="1"/>
</dbReference>
<dbReference type="Pfam" id="PF00172">
    <property type="entry name" value="Zn_clus"/>
    <property type="match status" value="1"/>
</dbReference>
<dbReference type="SUPFAM" id="SSF57701">
    <property type="entry name" value="Zn2/Cys6 DNA-binding domain"/>
    <property type="match status" value="1"/>
</dbReference>
<dbReference type="GO" id="GO:0000981">
    <property type="term" value="F:DNA-binding transcription factor activity, RNA polymerase II-specific"/>
    <property type="evidence" value="ECO:0007669"/>
    <property type="project" value="InterPro"/>
</dbReference>
<keyword evidence="6" id="KW-1185">Reference proteome</keyword>
<organism evidence="5 6">
    <name type="scientific">Gymnopilus dilepis</name>
    <dbReference type="NCBI Taxonomy" id="231916"/>
    <lineage>
        <taxon>Eukaryota</taxon>
        <taxon>Fungi</taxon>
        <taxon>Dikarya</taxon>
        <taxon>Basidiomycota</taxon>
        <taxon>Agaricomycotina</taxon>
        <taxon>Agaricomycetes</taxon>
        <taxon>Agaricomycetidae</taxon>
        <taxon>Agaricales</taxon>
        <taxon>Agaricineae</taxon>
        <taxon>Hymenogastraceae</taxon>
        <taxon>Gymnopilus</taxon>
    </lineage>
</organism>
<evidence type="ECO:0000256" key="2">
    <source>
        <dbReference type="ARBA" id="ARBA00023242"/>
    </source>
</evidence>
<dbReference type="AlphaFoldDB" id="A0A409XXQ6"/>
<evidence type="ECO:0000256" key="1">
    <source>
        <dbReference type="ARBA" id="ARBA00004123"/>
    </source>
</evidence>
<dbReference type="PANTHER" id="PTHR31001:SF40">
    <property type="entry name" value="ZN(II)2CYS6 TRANSCRIPTION FACTOR (EUROFUNG)"/>
    <property type="match status" value="1"/>
</dbReference>
<evidence type="ECO:0000259" key="4">
    <source>
        <dbReference type="PROSITE" id="PS50048"/>
    </source>
</evidence>
<evidence type="ECO:0000313" key="6">
    <source>
        <dbReference type="Proteomes" id="UP000284706"/>
    </source>
</evidence>
<dbReference type="InParanoid" id="A0A409XXQ6"/>
<dbReference type="InterPro" id="IPR036864">
    <property type="entry name" value="Zn2-C6_fun-type_DNA-bd_sf"/>
</dbReference>
<dbReference type="STRING" id="231916.A0A409XXQ6"/>
<dbReference type="OrthoDB" id="2269373at2759"/>
<dbReference type="GO" id="GO:0008270">
    <property type="term" value="F:zinc ion binding"/>
    <property type="evidence" value="ECO:0007669"/>
    <property type="project" value="InterPro"/>
</dbReference>
<comment type="caution">
    <text evidence="5">The sequence shown here is derived from an EMBL/GenBank/DDBJ whole genome shotgun (WGS) entry which is preliminary data.</text>
</comment>
<feature type="region of interest" description="Disordered" evidence="3">
    <location>
        <begin position="253"/>
        <end position="281"/>
    </location>
</feature>
<protein>
    <recommendedName>
        <fullName evidence="4">Zn(2)-C6 fungal-type domain-containing protein</fullName>
    </recommendedName>
</protein>
<name>A0A409XXQ6_9AGAR</name>
<feature type="region of interest" description="Disordered" evidence="3">
    <location>
        <begin position="153"/>
        <end position="172"/>
    </location>
</feature>
<dbReference type="CDD" id="cd00067">
    <property type="entry name" value="GAL4"/>
    <property type="match status" value="1"/>
</dbReference>
<feature type="non-terminal residue" evidence="5">
    <location>
        <position position="1"/>
    </location>
</feature>
<dbReference type="Proteomes" id="UP000284706">
    <property type="component" value="Unassembled WGS sequence"/>
</dbReference>
<gene>
    <name evidence="5" type="ORF">CVT26_008572</name>
</gene>
<dbReference type="InterPro" id="IPR050613">
    <property type="entry name" value="Sec_Metabolite_Reg"/>
</dbReference>
<dbReference type="SMART" id="SM00066">
    <property type="entry name" value="GAL4"/>
    <property type="match status" value="1"/>
</dbReference>